<feature type="chain" id="PRO_5046426427" evidence="1">
    <location>
        <begin position="20"/>
        <end position="166"/>
    </location>
</feature>
<organism evidence="3 4">
    <name type="scientific">Helicobacter turcicus</name>
    <dbReference type="NCBI Taxonomy" id="2867412"/>
    <lineage>
        <taxon>Bacteria</taxon>
        <taxon>Pseudomonadati</taxon>
        <taxon>Campylobacterota</taxon>
        <taxon>Epsilonproteobacteria</taxon>
        <taxon>Campylobacterales</taxon>
        <taxon>Helicobacteraceae</taxon>
        <taxon>Helicobacter</taxon>
    </lineage>
</organism>
<dbReference type="Proteomes" id="UP000700059">
    <property type="component" value="Unassembled WGS sequence"/>
</dbReference>
<dbReference type="RefSeq" id="WP_221532361.1">
    <property type="nucleotide sequence ID" value="NZ_JAIGYP010000008.1"/>
</dbReference>
<proteinExistence type="predicted"/>
<sequence>MKKILLAGALCAVVFLDYAFCDSVVKKELAQQKVERNLVKLKGDSKIFSGEVSVQMLFDKEVWRDFNGALVEFAPKARSAWHTHPAGQTLIVTKGTIYTGTKDGVASVAKESEVISCPPDVEHWHGAGLESSGAHIALQQFKNNANVVWGQKVSDEEYNAAIKNAK</sequence>
<accession>A0ABS7JNW0</accession>
<dbReference type="PANTHER" id="PTHR43698">
    <property type="entry name" value="RIBD C-TERMINAL DOMAIN CONTAINING PROTEIN"/>
    <property type="match status" value="1"/>
</dbReference>
<feature type="signal peptide" evidence="1">
    <location>
        <begin position="1"/>
        <end position="19"/>
    </location>
</feature>
<protein>
    <submittedName>
        <fullName evidence="3">Cupin domain-containing protein</fullName>
    </submittedName>
</protein>
<dbReference type="InterPro" id="IPR047263">
    <property type="entry name" value="HNL-like_cupin"/>
</dbReference>
<dbReference type="InterPro" id="IPR011051">
    <property type="entry name" value="RmlC_Cupin_sf"/>
</dbReference>
<evidence type="ECO:0000313" key="4">
    <source>
        <dbReference type="Proteomes" id="UP000700059"/>
    </source>
</evidence>
<comment type="caution">
    <text evidence="3">The sequence shown here is derived from an EMBL/GenBank/DDBJ whole genome shotgun (WGS) entry which is preliminary data.</text>
</comment>
<evidence type="ECO:0000313" key="3">
    <source>
        <dbReference type="EMBL" id="MBX7491096.1"/>
    </source>
</evidence>
<evidence type="ECO:0000256" key="1">
    <source>
        <dbReference type="SAM" id="SignalP"/>
    </source>
</evidence>
<feature type="domain" description="Cupin type-2" evidence="2">
    <location>
        <begin position="70"/>
        <end position="126"/>
    </location>
</feature>
<dbReference type="InterPro" id="IPR014710">
    <property type="entry name" value="RmlC-like_jellyroll"/>
</dbReference>
<keyword evidence="1" id="KW-0732">Signal</keyword>
<evidence type="ECO:0000259" key="2">
    <source>
        <dbReference type="Pfam" id="PF07883"/>
    </source>
</evidence>
<dbReference type="SUPFAM" id="SSF51182">
    <property type="entry name" value="RmlC-like cupins"/>
    <property type="match status" value="1"/>
</dbReference>
<dbReference type="EMBL" id="JAIGYQ010000008">
    <property type="protein sequence ID" value="MBX7491096.1"/>
    <property type="molecule type" value="Genomic_DNA"/>
</dbReference>
<reference evidence="3 4" key="1">
    <citation type="submission" date="2021-08" db="EMBL/GenBank/DDBJ databases">
        <title>Helicobacter spp. isolated from feces of Anatolian Ground Squirrel (Spermophilus xanthoprymnus) in Turkey.</title>
        <authorList>
            <person name="Aydin F."/>
            <person name="Abay S."/>
            <person name="Kayman T."/>
            <person name="Karakaya E."/>
            <person name="Saticioglu I.B."/>
        </authorList>
    </citation>
    <scope>NUCLEOTIDE SEQUENCE [LARGE SCALE GENOMIC DNA]</scope>
    <source>
        <strain evidence="3 4">Faydin-H70</strain>
    </source>
</reference>
<dbReference type="CDD" id="cd02233">
    <property type="entry name" value="cupin_HNL-like"/>
    <property type="match status" value="1"/>
</dbReference>
<name>A0ABS7JNW0_9HELI</name>
<dbReference type="Gene3D" id="2.60.120.10">
    <property type="entry name" value="Jelly Rolls"/>
    <property type="match status" value="1"/>
</dbReference>
<dbReference type="Pfam" id="PF07883">
    <property type="entry name" value="Cupin_2"/>
    <property type="match status" value="1"/>
</dbReference>
<dbReference type="PANTHER" id="PTHR43698:SF1">
    <property type="entry name" value="BLL4564 PROTEIN"/>
    <property type="match status" value="1"/>
</dbReference>
<keyword evidence="4" id="KW-1185">Reference proteome</keyword>
<gene>
    <name evidence="3" type="ORF">K4G57_06435</name>
</gene>
<dbReference type="InterPro" id="IPR013096">
    <property type="entry name" value="Cupin_2"/>
</dbReference>